<proteinExistence type="inferred from homology"/>
<dbReference type="PRINTS" id="PR00471">
    <property type="entry name" value="ACETATEKNASE"/>
</dbReference>
<dbReference type="PANTHER" id="PTHR21060:SF15">
    <property type="entry name" value="ACETATE KINASE-RELATED"/>
    <property type="match status" value="1"/>
</dbReference>
<dbReference type="EMBL" id="JALBUF010000015">
    <property type="protein sequence ID" value="MCI0184495.1"/>
    <property type="molecule type" value="Genomic_DNA"/>
</dbReference>
<dbReference type="InterPro" id="IPR000890">
    <property type="entry name" value="Aliphatic_acid_kin_short-chain"/>
</dbReference>
<reference evidence="6" key="1">
    <citation type="submission" date="2022-03" db="EMBL/GenBank/DDBJ databases">
        <title>Draft Genome Sequence of Firmicute Strain S0AB, a Heterotrophic Iron/Sulfur-Oxidizing Extreme Acidophile.</title>
        <authorList>
            <person name="Vergara E."/>
            <person name="Pakostova E."/>
            <person name="Johnson D.B."/>
            <person name="Holmes D.S."/>
        </authorList>
    </citation>
    <scope>NUCLEOTIDE SEQUENCE</scope>
    <source>
        <strain evidence="6">S0AB</strain>
    </source>
</reference>
<keyword evidence="4" id="KW-0067">ATP-binding</keyword>
<evidence type="ECO:0000313" key="7">
    <source>
        <dbReference type="Proteomes" id="UP001139263"/>
    </source>
</evidence>
<evidence type="ECO:0000256" key="1">
    <source>
        <dbReference type="ARBA" id="ARBA00022679"/>
    </source>
</evidence>
<sequence length="140" mass="15499">MLSTEVRGFTADKYGFHGSSHRYVVERVAQIMETPKERMRLISCHIGNGVSVTSIRRGQSYYTSMGFTPLAGVTMGTRSDTIDTGIIPYIEQIENSTTAQVFDMLNHHSGLLGVSGISNDVRVLLDHEQRGSKRAHLALE</sequence>
<keyword evidence="3 5" id="KW-0418">Kinase</keyword>
<dbReference type="Proteomes" id="UP001139263">
    <property type="component" value="Unassembled WGS sequence"/>
</dbReference>
<evidence type="ECO:0000256" key="3">
    <source>
        <dbReference type="ARBA" id="ARBA00022777"/>
    </source>
</evidence>
<protein>
    <submittedName>
        <fullName evidence="6">Acetate kinase</fullName>
        <ecNumber evidence="6">2.7.2.1</ecNumber>
    </submittedName>
</protein>
<comment type="caution">
    <text evidence="6">The sequence shown here is derived from an EMBL/GenBank/DDBJ whole genome shotgun (WGS) entry which is preliminary data.</text>
</comment>
<evidence type="ECO:0000256" key="2">
    <source>
        <dbReference type="ARBA" id="ARBA00022741"/>
    </source>
</evidence>
<dbReference type="Gene3D" id="3.30.420.40">
    <property type="match status" value="1"/>
</dbReference>
<name>A0A9X2AEE8_9BACL</name>
<dbReference type="GO" id="GO:0005524">
    <property type="term" value="F:ATP binding"/>
    <property type="evidence" value="ECO:0007669"/>
    <property type="project" value="UniProtKB-KW"/>
</dbReference>
<keyword evidence="1 5" id="KW-0808">Transferase</keyword>
<gene>
    <name evidence="6" type="primary">ackA</name>
    <name evidence="6" type="ORF">MM817_02792</name>
</gene>
<organism evidence="6 7">
    <name type="scientific">Sulfoacidibacillus ferrooxidans</name>
    <dbReference type="NCBI Taxonomy" id="2005001"/>
    <lineage>
        <taxon>Bacteria</taxon>
        <taxon>Bacillati</taxon>
        <taxon>Bacillota</taxon>
        <taxon>Bacilli</taxon>
        <taxon>Bacillales</taxon>
        <taxon>Alicyclobacillaceae</taxon>
        <taxon>Sulfoacidibacillus</taxon>
    </lineage>
</organism>
<dbReference type="PANTHER" id="PTHR21060">
    <property type="entry name" value="ACETATE KINASE"/>
    <property type="match status" value="1"/>
</dbReference>
<keyword evidence="2" id="KW-0547">Nucleotide-binding</keyword>
<evidence type="ECO:0000256" key="4">
    <source>
        <dbReference type="ARBA" id="ARBA00022840"/>
    </source>
</evidence>
<keyword evidence="7" id="KW-1185">Reference proteome</keyword>
<evidence type="ECO:0000313" key="6">
    <source>
        <dbReference type="EMBL" id="MCI0184495.1"/>
    </source>
</evidence>
<dbReference type="InterPro" id="IPR043129">
    <property type="entry name" value="ATPase_NBD"/>
</dbReference>
<dbReference type="GO" id="GO:0008776">
    <property type="term" value="F:acetate kinase activity"/>
    <property type="evidence" value="ECO:0007669"/>
    <property type="project" value="UniProtKB-EC"/>
</dbReference>
<dbReference type="Pfam" id="PF00871">
    <property type="entry name" value="Acetate_kinase"/>
    <property type="match status" value="1"/>
</dbReference>
<evidence type="ECO:0000256" key="5">
    <source>
        <dbReference type="RuleBase" id="RU003835"/>
    </source>
</evidence>
<dbReference type="SUPFAM" id="SSF53067">
    <property type="entry name" value="Actin-like ATPase domain"/>
    <property type="match status" value="1"/>
</dbReference>
<comment type="similarity">
    <text evidence="5">Belongs to the acetokinase family.</text>
</comment>
<dbReference type="EC" id="2.7.2.1" evidence="6"/>
<dbReference type="AlphaFoldDB" id="A0A9X2AEE8"/>
<dbReference type="GO" id="GO:0006083">
    <property type="term" value="P:acetate metabolic process"/>
    <property type="evidence" value="ECO:0007669"/>
    <property type="project" value="TreeGrafter"/>
</dbReference>
<accession>A0A9X2AEE8</accession>